<dbReference type="OrthoDB" id="3374280at2"/>
<dbReference type="EMBL" id="CP001700">
    <property type="protein sequence ID" value="ACU71517.1"/>
    <property type="molecule type" value="Genomic_DNA"/>
</dbReference>
<dbReference type="RefSeq" id="WP_012786810.1">
    <property type="nucleotide sequence ID" value="NC_013131.1"/>
</dbReference>
<dbReference type="KEGG" id="cai:Caci_2599"/>
<dbReference type="InterPro" id="IPR040718">
    <property type="entry name" value="LnmK_N_HDF"/>
</dbReference>
<dbReference type="eggNOG" id="COG0824">
    <property type="taxonomic scope" value="Bacteria"/>
</dbReference>
<accession>C7PXR4</accession>
<dbReference type="Gene3D" id="3.10.129.10">
    <property type="entry name" value="Hotdog Thioesterase"/>
    <property type="match status" value="1"/>
</dbReference>
<dbReference type="Pfam" id="PF18238">
    <property type="entry name" value="LnmK_N_HDF"/>
    <property type="match status" value="1"/>
</dbReference>
<evidence type="ECO:0000313" key="2">
    <source>
        <dbReference type="EMBL" id="ACU71517.1"/>
    </source>
</evidence>
<keyword evidence="3" id="KW-1185">Reference proteome</keyword>
<evidence type="ECO:0000259" key="1">
    <source>
        <dbReference type="Pfam" id="PF18238"/>
    </source>
</evidence>
<name>C7PXR4_CATAD</name>
<dbReference type="STRING" id="479433.Caci_2599"/>
<protein>
    <recommendedName>
        <fullName evidence="1">LnmK N-terminal domain-containing protein</fullName>
    </recommendedName>
</protein>
<evidence type="ECO:0000313" key="3">
    <source>
        <dbReference type="Proteomes" id="UP000000851"/>
    </source>
</evidence>
<feature type="domain" description="LnmK N-terminal" evidence="1">
    <location>
        <begin position="24"/>
        <end position="199"/>
    </location>
</feature>
<sequence>MNAATPTLVPPASAPRLLQDGTLTRTELITPGKCGPNSLFVGCLGDWAWDAVSQACSVNAYDARDATGAPAYLSFSYFRIRGSRRINPLSLTFGDRLQVASKVFGQGSESVLTLHQVRHDDGKPPEPLDPERFHTSTDQNALYVEIFNRWISRTKPNSNQDLTRNAPVGFQYRHLPSVPPQYSPRLVFAQIRESGAFDPDPEPPRTVAELFYTEYRVEPSRDLNGVGLLYFASYFSIIDWSLLRLWRHLGRDDRSFLRRLVLDQRVCFLGNADADAVLDVALTRRSALTDPTDELIDLVLTEKPTGRVLAVAALRLHGEQRERP</sequence>
<dbReference type="InParanoid" id="C7PXR4"/>
<dbReference type="AlphaFoldDB" id="C7PXR4"/>
<reference evidence="2 3" key="1">
    <citation type="journal article" date="2009" name="Stand. Genomic Sci.">
        <title>Complete genome sequence of Catenulispora acidiphila type strain (ID 139908).</title>
        <authorList>
            <person name="Copeland A."/>
            <person name="Lapidus A."/>
            <person name="Glavina Del Rio T."/>
            <person name="Nolan M."/>
            <person name="Lucas S."/>
            <person name="Chen F."/>
            <person name="Tice H."/>
            <person name="Cheng J.F."/>
            <person name="Bruce D."/>
            <person name="Goodwin L."/>
            <person name="Pitluck S."/>
            <person name="Mikhailova N."/>
            <person name="Pati A."/>
            <person name="Ivanova N."/>
            <person name="Mavromatis K."/>
            <person name="Chen A."/>
            <person name="Palaniappan K."/>
            <person name="Chain P."/>
            <person name="Land M."/>
            <person name="Hauser L."/>
            <person name="Chang Y.J."/>
            <person name="Jeffries C.D."/>
            <person name="Chertkov O."/>
            <person name="Brettin T."/>
            <person name="Detter J.C."/>
            <person name="Han C."/>
            <person name="Ali Z."/>
            <person name="Tindall B.J."/>
            <person name="Goker M."/>
            <person name="Bristow J."/>
            <person name="Eisen J.A."/>
            <person name="Markowitz V."/>
            <person name="Hugenholtz P."/>
            <person name="Kyrpides N.C."/>
            <person name="Klenk H.P."/>
        </authorList>
    </citation>
    <scope>NUCLEOTIDE SEQUENCE [LARGE SCALE GENOMIC DNA]</scope>
    <source>
        <strain evidence="3">DSM 44928 / JCM 14897 / NBRC 102108 / NRRL B-24433 / ID139908</strain>
    </source>
</reference>
<dbReference type="NCBIfam" id="TIGR04098">
    <property type="entry name" value="LnmK_bifunc"/>
    <property type="match status" value="1"/>
</dbReference>
<dbReference type="HOGENOM" id="CLU_857633_0_0_11"/>
<organism evidence="2 3">
    <name type="scientific">Catenulispora acidiphila (strain DSM 44928 / JCM 14897 / NBRC 102108 / NRRL B-24433 / ID139908)</name>
    <dbReference type="NCBI Taxonomy" id="479433"/>
    <lineage>
        <taxon>Bacteria</taxon>
        <taxon>Bacillati</taxon>
        <taxon>Actinomycetota</taxon>
        <taxon>Actinomycetes</taxon>
        <taxon>Catenulisporales</taxon>
        <taxon>Catenulisporaceae</taxon>
        <taxon>Catenulispora</taxon>
    </lineage>
</organism>
<dbReference type="InterPro" id="IPR024091">
    <property type="entry name" value="LnmK-like_bifun_acyl/decarbox"/>
</dbReference>
<gene>
    <name evidence="2" type="ordered locus">Caci_2599</name>
</gene>
<dbReference type="Proteomes" id="UP000000851">
    <property type="component" value="Chromosome"/>
</dbReference>
<proteinExistence type="predicted"/>